<evidence type="ECO:0000313" key="4">
    <source>
        <dbReference type="EMBL" id="CAB0034299.1"/>
    </source>
</evidence>
<dbReference type="AlphaFoldDB" id="A0A6H5IEY9"/>
<dbReference type="InterPro" id="IPR036770">
    <property type="entry name" value="Ankyrin_rpt-contain_sf"/>
</dbReference>
<dbReference type="PROSITE" id="PS50297">
    <property type="entry name" value="ANK_REP_REGION"/>
    <property type="match status" value="1"/>
</dbReference>
<organism evidence="4 5">
    <name type="scientific">Trichogramma brassicae</name>
    <dbReference type="NCBI Taxonomy" id="86971"/>
    <lineage>
        <taxon>Eukaryota</taxon>
        <taxon>Metazoa</taxon>
        <taxon>Ecdysozoa</taxon>
        <taxon>Arthropoda</taxon>
        <taxon>Hexapoda</taxon>
        <taxon>Insecta</taxon>
        <taxon>Pterygota</taxon>
        <taxon>Neoptera</taxon>
        <taxon>Endopterygota</taxon>
        <taxon>Hymenoptera</taxon>
        <taxon>Apocrita</taxon>
        <taxon>Proctotrupomorpha</taxon>
        <taxon>Chalcidoidea</taxon>
        <taxon>Trichogrammatidae</taxon>
        <taxon>Trichogramma</taxon>
    </lineage>
</organism>
<dbReference type="PROSITE" id="PS50088">
    <property type="entry name" value="ANK_REPEAT"/>
    <property type="match status" value="1"/>
</dbReference>
<keyword evidence="2 3" id="KW-0040">ANK repeat</keyword>
<evidence type="ECO:0000256" key="3">
    <source>
        <dbReference type="PROSITE-ProRule" id="PRU00023"/>
    </source>
</evidence>
<dbReference type="SMART" id="SM00248">
    <property type="entry name" value="ANK"/>
    <property type="match status" value="3"/>
</dbReference>
<dbReference type="InterPro" id="IPR002110">
    <property type="entry name" value="Ankyrin_rpt"/>
</dbReference>
<keyword evidence="1" id="KW-0677">Repeat</keyword>
<evidence type="ECO:0000256" key="2">
    <source>
        <dbReference type="ARBA" id="ARBA00023043"/>
    </source>
</evidence>
<dbReference type="OrthoDB" id="2499658at2759"/>
<gene>
    <name evidence="4" type="ORF">TBRA_LOCUS6197</name>
</gene>
<protein>
    <submittedName>
        <fullName evidence="4">Uncharacterized protein</fullName>
    </submittedName>
</protein>
<sequence>METSDFMQQLRAFKPQSLGCAVARRKSSTTLIFPLPPQACSVLPRAANSNVDRSTPLHIICKEEFWDTYNFDPAEMDLQIDDELDDSERINNVRLAKMLLHINGKLNEPVRIDSQDRLGNAPLHLAILRSKRKLTELLLDSDADPNLANEEGLTPLHLVCRRHRDRYDDSADEFVSLIESFFRIVDQKEKTLKFDARDKKGRTALQLAVANLLPQATCKWPEIGSDSRRRCCRPASELEKIRFKTKRRLDDDEIICRVRMVRVVGGSRRSTMVRRRKGRDVIERSKDKKWSIVLRPREVTTRRSVQAIRVQGLSAHTQTERIFMSTLEGESRETRREAGRDTFERTFAKICGGLLRNDRRQSY</sequence>
<dbReference type="Pfam" id="PF13857">
    <property type="entry name" value="Ank_5"/>
    <property type="match status" value="1"/>
</dbReference>
<evidence type="ECO:0000313" key="5">
    <source>
        <dbReference type="Proteomes" id="UP000479190"/>
    </source>
</evidence>
<name>A0A6H5IEY9_9HYME</name>
<proteinExistence type="predicted"/>
<evidence type="ECO:0000256" key="1">
    <source>
        <dbReference type="ARBA" id="ARBA00022737"/>
    </source>
</evidence>
<dbReference type="Proteomes" id="UP000479190">
    <property type="component" value="Unassembled WGS sequence"/>
</dbReference>
<keyword evidence="5" id="KW-1185">Reference proteome</keyword>
<dbReference type="EMBL" id="CADCXV010000739">
    <property type="protein sequence ID" value="CAB0034299.1"/>
    <property type="molecule type" value="Genomic_DNA"/>
</dbReference>
<accession>A0A6H5IEY9</accession>
<dbReference type="SUPFAM" id="SSF48403">
    <property type="entry name" value="Ankyrin repeat"/>
    <property type="match status" value="1"/>
</dbReference>
<dbReference type="PANTHER" id="PTHR24126">
    <property type="entry name" value="ANKYRIN REPEAT, PH AND SEC7 DOMAIN CONTAINING PROTEIN SECG-RELATED"/>
    <property type="match status" value="1"/>
</dbReference>
<reference evidence="4 5" key="1">
    <citation type="submission" date="2020-02" db="EMBL/GenBank/DDBJ databases">
        <authorList>
            <person name="Ferguson B K."/>
        </authorList>
    </citation>
    <scope>NUCLEOTIDE SEQUENCE [LARGE SCALE GENOMIC DNA]</scope>
</reference>
<dbReference type="Gene3D" id="1.25.40.20">
    <property type="entry name" value="Ankyrin repeat-containing domain"/>
    <property type="match status" value="1"/>
</dbReference>
<feature type="repeat" description="ANK" evidence="3">
    <location>
        <begin position="118"/>
        <end position="150"/>
    </location>
</feature>